<dbReference type="Gene3D" id="1.10.238.160">
    <property type="match status" value="1"/>
</dbReference>
<organism evidence="1 2">
    <name type="scientific">Aeromonas veronii</name>
    <dbReference type="NCBI Taxonomy" id="654"/>
    <lineage>
        <taxon>Bacteria</taxon>
        <taxon>Pseudomonadati</taxon>
        <taxon>Pseudomonadota</taxon>
        <taxon>Gammaproteobacteria</taxon>
        <taxon>Aeromonadales</taxon>
        <taxon>Aeromonadaceae</taxon>
        <taxon>Aeromonas</taxon>
    </lineage>
</organism>
<accession>A0AAN1UNB4</accession>
<dbReference type="SUPFAM" id="SSF46955">
    <property type="entry name" value="Putative DNA-binding domain"/>
    <property type="match status" value="1"/>
</dbReference>
<name>A0AAN1UNB4_AERVE</name>
<dbReference type="InterPro" id="IPR009061">
    <property type="entry name" value="DNA-bd_dom_put_sf"/>
</dbReference>
<dbReference type="RefSeq" id="WP_108540713.1">
    <property type="nucleotide sequence ID" value="NZ_JAAKTA010000009.1"/>
</dbReference>
<dbReference type="InterPro" id="IPR010260">
    <property type="entry name" value="AlpA"/>
</dbReference>
<dbReference type="EMBL" id="CP033604">
    <property type="protein sequence ID" value="AYV35650.1"/>
    <property type="molecule type" value="Genomic_DNA"/>
</dbReference>
<protein>
    <submittedName>
        <fullName evidence="1">AlpA family phage regulatory protein</fullName>
    </submittedName>
</protein>
<gene>
    <name evidence="1" type="ORF">EFI48_01625</name>
</gene>
<evidence type="ECO:0000313" key="1">
    <source>
        <dbReference type="EMBL" id="AYV35650.1"/>
    </source>
</evidence>
<reference evidence="1 2" key="1">
    <citation type="submission" date="2018-11" db="EMBL/GenBank/DDBJ databases">
        <title>Complete genome sequence of multidrug-resistant Aeromonas veronii strain MS-18-37.</title>
        <authorList>
            <person name="Abdelhamed H."/>
            <person name="Lawrence M."/>
            <person name="Waldbieser G."/>
        </authorList>
    </citation>
    <scope>NUCLEOTIDE SEQUENCE [LARGE SCALE GENOMIC DNA]</scope>
    <source>
        <strain evidence="1 2">MS-18-37</strain>
    </source>
</reference>
<dbReference type="AlphaFoldDB" id="A0AAN1UNB4"/>
<dbReference type="Proteomes" id="UP000267614">
    <property type="component" value="Chromosome"/>
</dbReference>
<proteinExistence type="predicted"/>
<evidence type="ECO:0000313" key="2">
    <source>
        <dbReference type="Proteomes" id="UP000267614"/>
    </source>
</evidence>
<sequence>MSKHQSHQPRVLPAEGYVRAKILAPMLGIAEVTLWRWAADGKIPKPIKLGSRVTAWRVEDVRRWMDAQGQAA</sequence>
<dbReference type="Pfam" id="PF05930">
    <property type="entry name" value="Phage_AlpA"/>
    <property type="match status" value="1"/>
</dbReference>